<dbReference type="EMBL" id="GBRH01263918">
    <property type="protein sequence ID" value="JAD33977.1"/>
    <property type="molecule type" value="Transcribed_RNA"/>
</dbReference>
<proteinExistence type="predicted"/>
<reference evidence="1" key="2">
    <citation type="journal article" date="2015" name="Data Brief">
        <title>Shoot transcriptome of the giant reed, Arundo donax.</title>
        <authorList>
            <person name="Barrero R.A."/>
            <person name="Guerrero F.D."/>
            <person name="Moolhuijzen P."/>
            <person name="Goolsby J.A."/>
            <person name="Tidwell J."/>
            <person name="Bellgard S.E."/>
            <person name="Bellgard M.I."/>
        </authorList>
    </citation>
    <scope>NUCLEOTIDE SEQUENCE</scope>
    <source>
        <tissue evidence="1">Shoot tissue taken approximately 20 cm above the soil surface</tissue>
    </source>
</reference>
<accession>A0A0A8ZGI7</accession>
<protein>
    <submittedName>
        <fullName evidence="1">Uncharacterized protein</fullName>
    </submittedName>
</protein>
<sequence length="34" mass="3870">MLSCFMSIAYSRAAIVCILIFSKQISVQIYLMPK</sequence>
<name>A0A0A8ZGI7_ARUDO</name>
<evidence type="ECO:0000313" key="1">
    <source>
        <dbReference type="EMBL" id="JAD33977.1"/>
    </source>
</evidence>
<reference evidence="1" key="1">
    <citation type="submission" date="2014-09" db="EMBL/GenBank/DDBJ databases">
        <authorList>
            <person name="Magalhaes I.L.F."/>
            <person name="Oliveira U."/>
            <person name="Santos F.R."/>
            <person name="Vidigal T.H.D.A."/>
            <person name="Brescovit A.D."/>
            <person name="Santos A.J."/>
        </authorList>
    </citation>
    <scope>NUCLEOTIDE SEQUENCE</scope>
    <source>
        <tissue evidence="1">Shoot tissue taken approximately 20 cm above the soil surface</tissue>
    </source>
</reference>
<dbReference type="AlphaFoldDB" id="A0A0A8ZGI7"/>
<organism evidence="1">
    <name type="scientific">Arundo donax</name>
    <name type="common">Giant reed</name>
    <name type="synonym">Donax arundinaceus</name>
    <dbReference type="NCBI Taxonomy" id="35708"/>
    <lineage>
        <taxon>Eukaryota</taxon>
        <taxon>Viridiplantae</taxon>
        <taxon>Streptophyta</taxon>
        <taxon>Embryophyta</taxon>
        <taxon>Tracheophyta</taxon>
        <taxon>Spermatophyta</taxon>
        <taxon>Magnoliopsida</taxon>
        <taxon>Liliopsida</taxon>
        <taxon>Poales</taxon>
        <taxon>Poaceae</taxon>
        <taxon>PACMAD clade</taxon>
        <taxon>Arundinoideae</taxon>
        <taxon>Arundineae</taxon>
        <taxon>Arundo</taxon>
    </lineage>
</organism>